<reference evidence="2" key="1">
    <citation type="submission" date="2016-11" db="EMBL/GenBank/DDBJ databases">
        <authorList>
            <person name="Varghese N."/>
            <person name="Submissions S."/>
        </authorList>
    </citation>
    <scope>NUCLEOTIDE SEQUENCE [LARGE SCALE GENOMIC DNA]</scope>
    <source>
        <strain evidence="2">DSM 24579</strain>
    </source>
</reference>
<sequence length="78" mass="9142">MNIQTDLDWIHKELETVQDPTLVQAIKNILQYRKSVTSERISVEQYNKEIDASENEIESGNFYTQEEVKQIAAQWGKK</sequence>
<proteinExistence type="predicted"/>
<dbReference type="EMBL" id="FQVT01000002">
    <property type="protein sequence ID" value="SHF76583.1"/>
    <property type="molecule type" value="Genomic_DNA"/>
</dbReference>
<name>A0A1M5EBE6_SALEC</name>
<evidence type="ECO:0000313" key="2">
    <source>
        <dbReference type="Proteomes" id="UP000183945"/>
    </source>
</evidence>
<gene>
    <name evidence="1" type="ORF">SAMN05444483_102308</name>
</gene>
<evidence type="ECO:0000313" key="1">
    <source>
        <dbReference type="EMBL" id="SHF76583.1"/>
    </source>
</evidence>
<dbReference type="AlphaFoldDB" id="A0A1M5EBE6"/>
<dbReference type="STRING" id="1073325.SAMN05444483_102308"/>
<evidence type="ECO:0008006" key="3">
    <source>
        <dbReference type="Google" id="ProtNLM"/>
    </source>
</evidence>
<dbReference type="Proteomes" id="UP000183945">
    <property type="component" value="Unassembled WGS sequence"/>
</dbReference>
<accession>A0A1M5EBE6</accession>
<keyword evidence="2" id="KW-1185">Reference proteome</keyword>
<protein>
    <recommendedName>
        <fullName evidence="3">Addiction module component, TIGR02574 family</fullName>
    </recommendedName>
</protein>
<organism evidence="1 2">
    <name type="scientific">Salegentibacter echinorum</name>
    <dbReference type="NCBI Taxonomy" id="1073325"/>
    <lineage>
        <taxon>Bacteria</taxon>
        <taxon>Pseudomonadati</taxon>
        <taxon>Bacteroidota</taxon>
        <taxon>Flavobacteriia</taxon>
        <taxon>Flavobacteriales</taxon>
        <taxon>Flavobacteriaceae</taxon>
        <taxon>Salegentibacter</taxon>
    </lineage>
</organism>
<dbReference type="OrthoDB" id="1202801at2"/>
<dbReference type="RefSeq" id="WP_072877435.1">
    <property type="nucleotide sequence ID" value="NZ_FQVT01000002.1"/>
</dbReference>